<gene>
    <name evidence="2" type="ORF">RIF25_12645</name>
</gene>
<keyword evidence="1" id="KW-0812">Transmembrane</keyword>
<reference evidence="3" key="1">
    <citation type="submission" date="2023-07" db="EMBL/GenBank/DDBJ databases">
        <authorList>
            <person name="Luz R."/>
            <person name="Cordeiro R."/>
            <person name="Fonseca A."/>
            <person name="Goncalves V."/>
        </authorList>
    </citation>
    <scope>NUCLEOTIDE SEQUENCE [LARGE SCALE GENOMIC DNA]</scope>
    <source>
        <strain evidence="3">BACA0444</strain>
    </source>
</reference>
<dbReference type="RefSeq" id="WP_322878889.1">
    <property type="nucleotide sequence ID" value="NZ_JAVMIP010000015.1"/>
</dbReference>
<sequence>MVSFLGLLPRTLTTFLFALTALLRFYGNSESVPIPRFPLTYLQWSFWAFIAATTALVVNLGLEWHAGHQRRYREAEAREIAIETRKTAIETREVAVETREITNRTRDVAVETREIAARERDRAAYRTRLQTKCLAAIMGCQLAPNPRSKQRLRDLLTLLEEYSDLL</sequence>
<evidence type="ECO:0000313" key="2">
    <source>
        <dbReference type="EMBL" id="MDS3861654.1"/>
    </source>
</evidence>
<feature type="transmembrane region" description="Helical" evidence="1">
    <location>
        <begin position="41"/>
        <end position="62"/>
    </location>
</feature>
<evidence type="ECO:0000256" key="1">
    <source>
        <dbReference type="SAM" id="Phobius"/>
    </source>
</evidence>
<dbReference type="EMBL" id="JAVMIP010000015">
    <property type="protein sequence ID" value="MDS3861654.1"/>
    <property type="molecule type" value="Genomic_DNA"/>
</dbReference>
<organism evidence="2 3">
    <name type="scientific">Pseudocalidococcus azoricus BACA0444</name>
    <dbReference type="NCBI Taxonomy" id="2918990"/>
    <lineage>
        <taxon>Bacteria</taxon>
        <taxon>Bacillati</taxon>
        <taxon>Cyanobacteriota</taxon>
        <taxon>Cyanophyceae</taxon>
        <taxon>Acaryochloridales</taxon>
        <taxon>Thermosynechococcaceae</taxon>
        <taxon>Pseudocalidococcus</taxon>
        <taxon>Pseudocalidococcus azoricus</taxon>
    </lineage>
</organism>
<keyword evidence="1" id="KW-1133">Transmembrane helix</keyword>
<keyword evidence="3" id="KW-1185">Reference proteome</keyword>
<accession>A0AAE4FUJ7</accession>
<dbReference type="Proteomes" id="UP001268256">
    <property type="component" value="Unassembled WGS sequence"/>
</dbReference>
<dbReference type="AlphaFoldDB" id="A0AAE4FUJ7"/>
<protein>
    <submittedName>
        <fullName evidence="2">Uncharacterized protein</fullName>
    </submittedName>
</protein>
<evidence type="ECO:0000313" key="3">
    <source>
        <dbReference type="Proteomes" id="UP001268256"/>
    </source>
</evidence>
<proteinExistence type="predicted"/>
<comment type="caution">
    <text evidence="2">The sequence shown here is derived from an EMBL/GenBank/DDBJ whole genome shotgun (WGS) entry which is preliminary data.</text>
</comment>
<name>A0AAE4FUJ7_9CYAN</name>
<keyword evidence="1" id="KW-0472">Membrane</keyword>